<reference evidence="2" key="1">
    <citation type="journal article" date="2021" name="bioRxiv">
        <title>Whole Genome Assembly and Annotation of Northern Wild Rice, Zizania palustris L., Supports a Whole Genome Duplication in the Zizania Genus.</title>
        <authorList>
            <person name="Haas M."/>
            <person name="Kono T."/>
            <person name="Macchietto M."/>
            <person name="Millas R."/>
            <person name="McGilp L."/>
            <person name="Shao M."/>
            <person name="Duquette J."/>
            <person name="Hirsch C.N."/>
            <person name="Kimball J."/>
        </authorList>
    </citation>
    <scope>NUCLEOTIDE SEQUENCE</scope>
    <source>
        <tissue evidence="2">Fresh leaf tissue</tissue>
    </source>
</reference>
<feature type="compositionally biased region" description="Basic and acidic residues" evidence="1">
    <location>
        <begin position="56"/>
        <end position="66"/>
    </location>
</feature>
<dbReference type="AlphaFoldDB" id="A0A8J5WH94"/>
<proteinExistence type="predicted"/>
<dbReference type="EMBL" id="JAAALK010000082">
    <property type="protein sequence ID" value="KAG8088239.1"/>
    <property type="molecule type" value="Genomic_DNA"/>
</dbReference>
<comment type="caution">
    <text evidence="2">The sequence shown here is derived from an EMBL/GenBank/DDBJ whole genome shotgun (WGS) entry which is preliminary data.</text>
</comment>
<reference evidence="2" key="2">
    <citation type="submission" date="2021-02" db="EMBL/GenBank/DDBJ databases">
        <authorList>
            <person name="Kimball J.A."/>
            <person name="Haas M.W."/>
            <person name="Macchietto M."/>
            <person name="Kono T."/>
            <person name="Duquette J."/>
            <person name="Shao M."/>
        </authorList>
    </citation>
    <scope>NUCLEOTIDE SEQUENCE</scope>
    <source>
        <tissue evidence="2">Fresh leaf tissue</tissue>
    </source>
</reference>
<evidence type="ECO:0000313" key="3">
    <source>
        <dbReference type="Proteomes" id="UP000729402"/>
    </source>
</evidence>
<evidence type="ECO:0000313" key="2">
    <source>
        <dbReference type="EMBL" id="KAG8088239.1"/>
    </source>
</evidence>
<evidence type="ECO:0000256" key="1">
    <source>
        <dbReference type="SAM" id="MobiDB-lite"/>
    </source>
</evidence>
<organism evidence="2 3">
    <name type="scientific">Zizania palustris</name>
    <name type="common">Northern wild rice</name>
    <dbReference type="NCBI Taxonomy" id="103762"/>
    <lineage>
        <taxon>Eukaryota</taxon>
        <taxon>Viridiplantae</taxon>
        <taxon>Streptophyta</taxon>
        <taxon>Embryophyta</taxon>
        <taxon>Tracheophyta</taxon>
        <taxon>Spermatophyta</taxon>
        <taxon>Magnoliopsida</taxon>
        <taxon>Liliopsida</taxon>
        <taxon>Poales</taxon>
        <taxon>Poaceae</taxon>
        <taxon>BOP clade</taxon>
        <taxon>Oryzoideae</taxon>
        <taxon>Oryzeae</taxon>
        <taxon>Zizaniinae</taxon>
        <taxon>Zizania</taxon>
    </lineage>
</organism>
<dbReference type="Proteomes" id="UP000729402">
    <property type="component" value="Unassembled WGS sequence"/>
</dbReference>
<gene>
    <name evidence="2" type="ORF">GUJ93_ZPchr0010g10714</name>
</gene>
<protein>
    <submittedName>
        <fullName evidence="2">Uncharacterized protein</fullName>
    </submittedName>
</protein>
<feature type="region of interest" description="Disordered" evidence="1">
    <location>
        <begin position="56"/>
        <end position="102"/>
    </location>
</feature>
<keyword evidence="3" id="KW-1185">Reference proteome</keyword>
<accession>A0A8J5WH94</accession>
<name>A0A8J5WH94_ZIZPA</name>
<sequence length="134" mass="14365">MRWGINVLLESQAAPLPCSSPVARPSHSLLRWRTPPILFSGSNGQIRSARADLATRVRRGSLDPGHRSGTAREAGKRRAASGADARHKSMGLPSSRHRGQLLRPRLTRLGTLAAQPAAKGLRAALGWRLASNPA</sequence>